<dbReference type="AlphaFoldDB" id="A0A8J2JSX9"/>
<organism evidence="3 4">
    <name type="scientific">Allacma fusca</name>
    <dbReference type="NCBI Taxonomy" id="39272"/>
    <lineage>
        <taxon>Eukaryota</taxon>
        <taxon>Metazoa</taxon>
        <taxon>Ecdysozoa</taxon>
        <taxon>Arthropoda</taxon>
        <taxon>Hexapoda</taxon>
        <taxon>Collembola</taxon>
        <taxon>Symphypleona</taxon>
        <taxon>Sminthuridae</taxon>
        <taxon>Allacma</taxon>
    </lineage>
</organism>
<feature type="coiled-coil region" evidence="1">
    <location>
        <begin position="61"/>
        <end position="124"/>
    </location>
</feature>
<dbReference type="Proteomes" id="UP000708208">
    <property type="component" value="Unassembled WGS sequence"/>
</dbReference>
<protein>
    <submittedName>
        <fullName evidence="3">Uncharacterized protein</fullName>
    </submittedName>
</protein>
<accession>A0A8J2JSX9</accession>
<comment type="caution">
    <text evidence="3">The sequence shown here is derived from an EMBL/GenBank/DDBJ whole genome shotgun (WGS) entry which is preliminary data.</text>
</comment>
<reference evidence="3" key="1">
    <citation type="submission" date="2021-06" db="EMBL/GenBank/DDBJ databases">
        <authorList>
            <person name="Hodson N. C."/>
            <person name="Mongue J. A."/>
            <person name="Jaron S. K."/>
        </authorList>
    </citation>
    <scope>NUCLEOTIDE SEQUENCE</scope>
</reference>
<name>A0A8J2JSX9_9HEXA</name>
<feature type="region of interest" description="Disordered" evidence="2">
    <location>
        <begin position="1"/>
        <end position="28"/>
    </location>
</feature>
<sequence>MDNNDETEKECTPNKKFQPKAIQKEDLRSQKAVDISINGFEQRQDNMGLSEEDNKWLSNMNAETREEIKGIKADLQTLETNINLKWGERMQEMETKCEQMVNEMKMQEEAIQKLTSDNEYLKLQLRKKNLLNGGIAQGAGETIES</sequence>
<gene>
    <name evidence="3" type="ORF">AFUS01_LOCUS3716</name>
</gene>
<dbReference type="EMBL" id="CAJVCH010022467">
    <property type="protein sequence ID" value="CAG7692771.1"/>
    <property type="molecule type" value="Genomic_DNA"/>
</dbReference>
<evidence type="ECO:0000256" key="1">
    <source>
        <dbReference type="SAM" id="Coils"/>
    </source>
</evidence>
<keyword evidence="4" id="KW-1185">Reference proteome</keyword>
<evidence type="ECO:0000256" key="2">
    <source>
        <dbReference type="SAM" id="MobiDB-lite"/>
    </source>
</evidence>
<proteinExistence type="predicted"/>
<evidence type="ECO:0000313" key="4">
    <source>
        <dbReference type="Proteomes" id="UP000708208"/>
    </source>
</evidence>
<keyword evidence="1" id="KW-0175">Coiled coil</keyword>
<evidence type="ECO:0000313" key="3">
    <source>
        <dbReference type="EMBL" id="CAG7692771.1"/>
    </source>
</evidence>